<feature type="transmembrane region" description="Helical" evidence="1">
    <location>
        <begin position="39"/>
        <end position="61"/>
    </location>
</feature>
<reference evidence="2 3" key="1">
    <citation type="submission" date="2024-09" db="EMBL/GenBank/DDBJ databases">
        <title>Genome sequencing and assembly of Phytophthora oleae, isolate VK10A, causative agent of rot of olive drupes.</title>
        <authorList>
            <person name="Conti Taguali S."/>
            <person name="Riolo M."/>
            <person name="La Spada F."/>
            <person name="Cacciola S.O."/>
            <person name="Dionisio G."/>
        </authorList>
    </citation>
    <scope>NUCLEOTIDE SEQUENCE [LARGE SCALE GENOMIC DNA]</scope>
    <source>
        <strain evidence="2 3">VK10A</strain>
    </source>
</reference>
<dbReference type="Proteomes" id="UP001632037">
    <property type="component" value="Unassembled WGS sequence"/>
</dbReference>
<proteinExistence type="predicted"/>
<evidence type="ECO:0000256" key="1">
    <source>
        <dbReference type="SAM" id="Phobius"/>
    </source>
</evidence>
<organism evidence="2 3">
    <name type="scientific">Phytophthora oleae</name>
    <dbReference type="NCBI Taxonomy" id="2107226"/>
    <lineage>
        <taxon>Eukaryota</taxon>
        <taxon>Sar</taxon>
        <taxon>Stramenopiles</taxon>
        <taxon>Oomycota</taxon>
        <taxon>Peronosporomycetes</taxon>
        <taxon>Peronosporales</taxon>
        <taxon>Peronosporaceae</taxon>
        <taxon>Phytophthora</taxon>
    </lineage>
</organism>
<comment type="caution">
    <text evidence="2">The sequence shown here is derived from an EMBL/GenBank/DDBJ whole genome shotgun (WGS) entry which is preliminary data.</text>
</comment>
<keyword evidence="1" id="KW-0472">Membrane</keyword>
<evidence type="ECO:0000313" key="2">
    <source>
        <dbReference type="EMBL" id="KAL3667195.1"/>
    </source>
</evidence>
<protein>
    <submittedName>
        <fullName evidence="2">Uncharacterized protein</fullName>
    </submittedName>
</protein>
<keyword evidence="1" id="KW-1133">Transmembrane helix</keyword>
<sequence>MGLKGRCLFFVVAVPERSKGVDSSSTVFALVGSNPTADIIYSVSWSLLVVRGLVACVALGWKFTPFMYG</sequence>
<accession>A0ABD3FNK3</accession>
<keyword evidence="1" id="KW-0812">Transmembrane</keyword>
<gene>
    <name evidence="2" type="ORF">V7S43_007430</name>
</gene>
<dbReference type="AlphaFoldDB" id="A0ABD3FNK3"/>
<name>A0ABD3FNK3_9STRA</name>
<dbReference type="EMBL" id="JBIMZQ010000014">
    <property type="protein sequence ID" value="KAL3667195.1"/>
    <property type="molecule type" value="Genomic_DNA"/>
</dbReference>
<evidence type="ECO:0000313" key="3">
    <source>
        <dbReference type="Proteomes" id="UP001632037"/>
    </source>
</evidence>
<keyword evidence="3" id="KW-1185">Reference proteome</keyword>